<evidence type="ECO:0000259" key="3">
    <source>
        <dbReference type="Pfam" id="PF18912"/>
    </source>
</evidence>
<dbReference type="Gene3D" id="3.40.50.2020">
    <property type="match status" value="1"/>
</dbReference>
<name>A0ABV9GW88_9BURK</name>
<keyword evidence="5" id="KW-1185">Reference proteome</keyword>
<feature type="domain" description="Double zinc ribbon" evidence="3">
    <location>
        <begin position="13"/>
        <end position="65"/>
    </location>
</feature>
<evidence type="ECO:0000256" key="1">
    <source>
        <dbReference type="ARBA" id="ARBA00008007"/>
    </source>
</evidence>
<evidence type="ECO:0000313" key="4">
    <source>
        <dbReference type="EMBL" id="MFC4622454.1"/>
    </source>
</evidence>
<dbReference type="PANTHER" id="PTHR47505">
    <property type="entry name" value="DNA UTILIZATION PROTEIN YHGH"/>
    <property type="match status" value="1"/>
</dbReference>
<dbReference type="RefSeq" id="WP_377725875.1">
    <property type="nucleotide sequence ID" value="NZ_JBHSEW010000007.1"/>
</dbReference>
<feature type="domain" description="Phosphoribosyltransferase" evidence="2">
    <location>
        <begin position="136"/>
        <end position="233"/>
    </location>
</feature>
<evidence type="ECO:0000259" key="2">
    <source>
        <dbReference type="Pfam" id="PF00156"/>
    </source>
</evidence>
<organism evidence="4 5">
    <name type="scientific">Comamonas nitrativorans</name>
    <dbReference type="NCBI Taxonomy" id="108437"/>
    <lineage>
        <taxon>Bacteria</taxon>
        <taxon>Pseudomonadati</taxon>
        <taxon>Pseudomonadota</taxon>
        <taxon>Betaproteobacteria</taxon>
        <taxon>Burkholderiales</taxon>
        <taxon>Comamonadaceae</taxon>
        <taxon>Comamonas</taxon>
    </lineage>
</organism>
<sequence>MLSNAALWLSSRLPQQCLACHAWARGGPLCAACRAQFAPVAQHRCTGCGLPLPDGVAGQRCGQCLRQPPPWQACHVWVDYGYPWADILTRWKLHPQPALARPIAQWLRASPALAAAVAQADALVPVPLSAQRLRQRGFNQAAQLARLLAPQKCWLTALQRPRETASQRGLTRAARLRNLRRAFTVSAPALVQGRHILLVDDVLTTGATLRGASQALLHAGAATVSVLAVARTPSA</sequence>
<dbReference type="CDD" id="cd06223">
    <property type="entry name" value="PRTases_typeI"/>
    <property type="match status" value="1"/>
</dbReference>
<dbReference type="Pfam" id="PF18912">
    <property type="entry name" value="DZR_2"/>
    <property type="match status" value="1"/>
</dbReference>
<dbReference type="InterPro" id="IPR044005">
    <property type="entry name" value="DZR_2"/>
</dbReference>
<dbReference type="InterPro" id="IPR000836">
    <property type="entry name" value="PRTase_dom"/>
</dbReference>
<dbReference type="Pfam" id="PF00156">
    <property type="entry name" value="Pribosyltran"/>
    <property type="match status" value="1"/>
</dbReference>
<dbReference type="Proteomes" id="UP001595967">
    <property type="component" value="Unassembled WGS sequence"/>
</dbReference>
<proteinExistence type="inferred from homology"/>
<dbReference type="EMBL" id="JBHSEW010000007">
    <property type="protein sequence ID" value="MFC4622454.1"/>
    <property type="molecule type" value="Genomic_DNA"/>
</dbReference>
<gene>
    <name evidence="4" type="ORF">ACFO3A_09525</name>
</gene>
<evidence type="ECO:0000313" key="5">
    <source>
        <dbReference type="Proteomes" id="UP001595967"/>
    </source>
</evidence>
<comment type="caution">
    <text evidence="4">The sequence shown here is derived from an EMBL/GenBank/DDBJ whole genome shotgun (WGS) entry which is preliminary data.</text>
</comment>
<dbReference type="InterPro" id="IPR051910">
    <property type="entry name" value="ComF/GntX_DNA_util-trans"/>
</dbReference>
<dbReference type="SUPFAM" id="SSF53271">
    <property type="entry name" value="PRTase-like"/>
    <property type="match status" value="1"/>
</dbReference>
<dbReference type="PANTHER" id="PTHR47505:SF1">
    <property type="entry name" value="DNA UTILIZATION PROTEIN YHGH"/>
    <property type="match status" value="1"/>
</dbReference>
<reference evidence="5" key="1">
    <citation type="journal article" date="2019" name="Int. J. Syst. Evol. Microbiol.">
        <title>The Global Catalogue of Microorganisms (GCM) 10K type strain sequencing project: providing services to taxonomists for standard genome sequencing and annotation.</title>
        <authorList>
            <consortium name="The Broad Institute Genomics Platform"/>
            <consortium name="The Broad Institute Genome Sequencing Center for Infectious Disease"/>
            <person name="Wu L."/>
            <person name="Ma J."/>
        </authorList>
    </citation>
    <scope>NUCLEOTIDE SEQUENCE [LARGE SCALE GENOMIC DNA]</scope>
    <source>
        <strain evidence="5">JCM 11650</strain>
    </source>
</reference>
<comment type="similarity">
    <text evidence="1">Belongs to the ComF/GntX family.</text>
</comment>
<dbReference type="InterPro" id="IPR029057">
    <property type="entry name" value="PRTase-like"/>
</dbReference>
<accession>A0ABV9GW88</accession>
<protein>
    <submittedName>
        <fullName evidence="4">Double zinc ribbon domain-containing protein</fullName>
    </submittedName>
</protein>